<feature type="domain" description="PiggyBac transposable element-derived protein" evidence="2">
    <location>
        <begin position="423"/>
        <end position="528"/>
    </location>
</feature>
<keyword evidence="4" id="KW-1185">Reference proteome</keyword>
<dbReference type="EMBL" id="JBJJXI010000106">
    <property type="protein sequence ID" value="KAL3392263.1"/>
    <property type="molecule type" value="Genomic_DNA"/>
</dbReference>
<dbReference type="Proteomes" id="UP001627154">
    <property type="component" value="Unassembled WGS sequence"/>
</dbReference>
<proteinExistence type="predicted"/>
<feature type="compositionally biased region" description="Acidic residues" evidence="1">
    <location>
        <begin position="360"/>
        <end position="371"/>
    </location>
</feature>
<protein>
    <recommendedName>
        <fullName evidence="2">PiggyBac transposable element-derived protein domain-containing protein</fullName>
    </recommendedName>
</protein>
<dbReference type="Pfam" id="PF13843">
    <property type="entry name" value="DDE_Tnp_1_7"/>
    <property type="match status" value="1"/>
</dbReference>
<comment type="caution">
    <text evidence="3">The sequence shown here is derived from an EMBL/GenBank/DDBJ whole genome shotgun (WGS) entry which is preliminary data.</text>
</comment>
<evidence type="ECO:0000256" key="1">
    <source>
        <dbReference type="SAM" id="MobiDB-lite"/>
    </source>
</evidence>
<organism evidence="3 4">
    <name type="scientific">Trichogramma kaykai</name>
    <dbReference type="NCBI Taxonomy" id="54128"/>
    <lineage>
        <taxon>Eukaryota</taxon>
        <taxon>Metazoa</taxon>
        <taxon>Ecdysozoa</taxon>
        <taxon>Arthropoda</taxon>
        <taxon>Hexapoda</taxon>
        <taxon>Insecta</taxon>
        <taxon>Pterygota</taxon>
        <taxon>Neoptera</taxon>
        <taxon>Endopterygota</taxon>
        <taxon>Hymenoptera</taxon>
        <taxon>Apocrita</taxon>
        <taxon>Proctotrupomorpha</taxon>
        <taxon>Chalcidoidea</taxon>
        <taxon>Trichogrammatidae</taxon>
        <taxon>Trichogramma</taxon>
    </lineage>
</organism>
<sequence length="530" mass="61343">MDPSINSLLTSWMLDDLSYFMLLNEITYEEFINLSKSKIDSIVPDSHSTSRNKLNNVLVLYRKTLNPQKPVLADVSNLNQNASSNDCYYETSKVPTERDKFKDYQDFYTQTSETLLDINCLLNKPEDLSDSEKYHIIENWMTSYSYRKQTYTEKGLDLIKKLKVLETDLAYQLISYDFKKTFDETENFHKNLLTEWAQSAEFLVQYAKSLSENTVKFDIPELNGNYIKVDYSNLDDVFLKIKISTDGNRVADTLAFLILPALIKHTFRSNQSSGTWKITKEKSTDSFMQHIKDHESLDTINKDYSKFLQSHSVQEPQPYVVCCGPLDALTCVHAVVEIEIRKIGEARTFQKFSRKLLENGESDEEVFEQPDDASSSSDSEASSAVEEDSDVEMEDVNRLSEILPEIVPGPAGDVEHACTIEEFWSCLFDESMIYIVVQNTNKKIKQESLQLVVEDRIESYHHHTDEIEIKAFIGLLYYTGLWKSTSVNDNRLWNKKNGITFYRCMFSRSRFTFLTKCLPFDDSETRNKND</sequence>
<evidence type="ECO:0000313" key="4">
    <source>
        <dbReference type="Proteomes" id="UP001627154"/>
    </source>
</evidence>
<gene>
    <name evidence="3" type="ORF">TKK_013092</name>
</gene>
<dbReference type="AlphaFoldDB" id="A0ABD2WGZ8"/>
<dbReference type="PANTHER" id="PTHR46599">
    <property type="entry name" value="PIGGYBAC TRANSPOSABLE ELEMENT-DERIVED PROTEIN 4"/>
    <property type="match status" value="1"/>
</dbReference>
<evidence type="ECO:0000313" key="3">
    <source>
        <dbReference type="EMBL" id="KAL3392263.1"/>
    </source>
</evidence>
<name>A0ABD2WGZ8_9HYME</name>
<dbReference type="PANTHER" id="PTHR46599:SF3">
    <property type="entry name" value="PIGGYBAC TRANSPOSABLE ELEMENT-DERIVED PROTEIN 4"/>
    <property type="match status" value="1"/>
</dbReference>
<feature type="compositionally biased region" description="Low complexity" evidence="1">
    <location>
        <begin position="372"/>
        <end position="384"/>
    </location>
</feature>
<reference evidence="3 4" key="1">
    <citation type="journal article" date="2024" name="bioRxiv">
        <title>A reference genome for Trichogramma kaykai: A tiny desert-dwelling parasitoid wasp with competing sex-ratio distorters.</title>
        <authorList>
            <person name="Culotta J."/>
            <person name="Lindsey A.R."/>
        </authorList>
    </citation>
    <scope>NUCLEOTIDE SEQUENCE [LARGE SCALE GENOMIC DNA]</scope>
    <source>
        <strain evidence="3 4">KSX58</strain>
    </source>
</reference>
<feature type="region of interest" description="Disordered" evidence="1">
    <location>
        <begin position="360"/>
        <end position="393"/>
    </location>
</feature>
<dbReference type="InterPro" id="IPR029526">
    <property type="entry name" value="PGBD"/>
</dbReference>
<evidence type="ECO:0000259" key="2">
    <source>
        <dbReference type="Pfam" id="PF13843"/>
    </source>
</evidence>
<accession>A0ABD2WGZ8</accession>